<dbReference type="SUPFAM" id="SSF52540">
    <property type="entry name" value="P-loop containing nucleoside triphosphate hydrolases"/>
    <property type="match status" value="1"/>
</dbReference>
<dbReference type="SMART" id="SM00487">
    <property type="entry name" value="DEXDc"/>
    <property type="match status" value="1"/>
</dbReference>
<evidence type="ECO:0000256" key="1">
    <source>
        <dbReference type="ARBA" id="ARBA00004604"/>
    </source>
</evidence>
<keyword evidence="10" id="KW-0539">Nucleus</keyword>
<keyword evidence="8" id="KW-0347">Helicase</keyword>
<dbReference type="PROSITE" id="PS00039">
    <property type="entry name" value="DEAD_ATP_HELICASE"/>
    <property type="match status" value="1"/>
</dbReference>
<evidence type="ECO:0000256" key="13">
    <source>
        <dbReference type="SAM" id="MobiDB-lite"/>
    </source>
</evidence>
<evidence type="ECO:0000256" key="8">
    <source>
        <dbReference type="ARBA" id="ARBA00022806"/>
    </source>
</evidence>
<dbReference type="InterPro" id="IPR014001">
    <property type="entry name" value="Helicase_ATP-bd"/>
</dbReference>
<feature type="short sequence motif" description="Q motif" evidence="12">
    <location>
        <begin position="200"/>
        <end position="228"/>
    </location>
</feature>
<reference evidence="17 18" key="1">
    <citation type="submission" date="2020-04" db="EMBL/GenBank/DDBJ databases">
        <title>Perkinsus chesapeaki whole genome sequence.</title>
        <authorList>
            <person name="Bogema D.R."/>
        </authorList>
    </citation>
    <scope>NUCLEOTIDE SEQUENCE [LARGE SCALE GENOMIC DNA]</scope>
    <source>
        <strain evidence="17">ATCC PRA-425</strain>
    </source>
</reference>
<comment type="similarity">
    <text evidence="2">Belongs to the DEAD box helicase family. DDX5/DBP2 subfamily.</text>
</comment>
<organism evidence="17 18">
    <name type="scientific">Perkinsus chesapeaki</name>
    <name type="common">Clam parasite</name>
    <name type="synonym">Perkinsus andrewsi</name>
    <dbReference type="NCBI Taxonomy" id="330153"/>
    <lineage>
        <taxon>Eukaryota</taxon>
        <taxon>Sar</taxon>
        <taxon>Alveolata</taxon>
        <taxon>Perkinsozoa</taxon>
        <taxon>Perkinsea</taxon>
        <taxon>Perkinsida</taxon>
        <taxon>Perkinsidae</taxon>
        <taxon>Perkinsus</taxon>
    </lineage>
</organism>
<dbReference type="PROSITE" id="PS51194">
    <property type="entry name" value="HELICASE_CTER"/>
    <property type="match status" value="1"/>
</dbReference>
<feature type="region of interest" description="Disordered" evidence="13">
    <location>
        <begin position="1"/>
        <end position="55"/>
    </location>
</feature>
<dbReference type="Proteomes" id="UP000591131">
    <property type="component" value="Unassembled WGS sequence"/>
</dbReference>
<keyword evidence="9" id="KW-0067">ATP-binding</keyword>
<evidence type="ECO:0000256" key="9">
    <source>
        <dbReference type="ARBA" id="ARBA00022840"/>
    </source>
</evidence>
<feature type="compositionally biased region" description="Gly residues" evidence="13">
    <location>
        <begin position="40"/>
        <end position="55"/>
    </location>
</feature>
<comment type="subcellular location">
    <subcellularLocation>
        <location evidence="1">Nucleus</location>
        <location evidence="1">Nucleolus</location>
    </subcellularLocation>
</comment>
<keyword evidence="18" id="KW-1185">Reference proteome</keyword>
<dbReference type="PROSITE" id="PS51195">
    <property type="entry name" value="Q_MOTIF"/>
    <property type="match status" value="1"/>
</dbReference>
<dbReference type="InterPro" id="IPR027417">
    <property type="entry name" value="P-loop_NTPase"/>
</dbReference>
<feature type="compositionally biased region" description="Low complexity" evidence="13">
    <location>
        <begin position="1"/>
        <end position="16"/>
    </location>
</feature>
<evidence type="ECO:0000259" key="16">
    <source>
        <dbReference type="PROSITE" id="PS51195"/>
    </source>
</evidence>
<comment type="function">
    <text evidence="11">ATP-dependent RNA helicase required for 60S ribosomal subunit synthesis. Involved in efficient pre-rRNA processing, predominantly at site A3, which is necessary for the normal formation of 25S and 5.8S rRNAs.</text>
</comment>
<name>A0A7J6MR44_PERCH</name>
<dbReference type="InterPro" id="IPR011545">
    <property type="entry name" value="DEAD/DEAH_box_helicase_dom"/>
</dbReference>
<feature type="compositionally biased region" description="Acidic residues" evidence="13">
    <location>
        <begin position="120"/>
        <end position="133"/>
    </location>
</feature>
<keyword evidence="7" id="KW-0378">Hydrolase</keyword>
<evidence type="ECO:0000313" key="18">
    <source>
        <dbReference type="Proteomes" id="UP000591131"/>
    </source>
</evidence>
<dbReference type="CDD" id="cd00268">
    <property type="entry name" value="DEADc"/>
    <property type="match status" value="1"/>
</dbReference>
<evidence type="ECO:0000256" key="12">
    <source>
        <dbReference type="PROSITE-ProRule" id="PRU00552"/>
    </source>
</evidence>
<feature type="domain" description="DEAD-box RNA helicase Q" evidence="16">
    <location>
        <begin position="200"/>
        <end position="228"/>
    </location>
</feature>
<dbReference type="OrthoDB" id="196131at2759"/>
<dbReference type="SMART" id="SM00490">
    <property type="entry name" value="HELICc"/>
    <property type="match status" value="1"/>
</dbReference>
<keyword evidence="6" id="KW-0547">Nucleotide-binding</keyword>
<dbReference type="EMBL" id="JAAPAO010000072">
    <property type="protein sequence ID" value="KAF4673974.1"/>
    <property type="molecule type" value="Genomic_DNA"/>
</dbReference>
<evidence type="ECO:0000313" key="17">
    <source>
        <dbReference type="EMBL" id="KAF4673974.1"/>
    </source>
</evidence>
<keyword evidence="5" id="KW-0698">rRNA processing</keyword>
<dbReference type="GO" id="GO:0005524">
    <property type="term" value="F:ATP binding"/>
    <property type="evidence" value="ECO:0007669"/>
    <property type="project" value="UniProtKB-KW"/>
</dbReference>
<dbReference type="Pfam" id="PF00270">
    <property type="entry name" value="DEAD"/>
    <property type="match status" value="1"/>
</dbReference>
<evidence type="ECO:0000259" key="15">
    <source>
        <dbReference type="PROSITE" id="PS51194"/>
    </source>
</evidence>
<dbReference type="PROSITE" id="PS51192">
    <property type="entry name" value="HELICASE_ATP_BIND_1"/>
    <property type="match status" value="1"/>
</dbReference>
<dbReference type="CDD" id="cd18787">
    <property type="entry name" value="SF2_C_DEAD"/>
    <property type="match status" value="1"/>
</dbReference>
<evidence type="ECO:0000256" key="5">
    <source>
        <dbReference type="ARBA" id="ARBA00022552"/>
    </source>
</evidence>
<dbReference type="GO" id="GO:0016787">
    <property type="term" value="F:hydrolase activity"/>
    <property type="evidence" value="ECO:0007669"/>
    <property type="project" value="UniProtKB-KW"/>
</dbReference>
<evidence type="ECO:0000256" key="2">
    <source>
        <dbReference type="ARBA" id="ARBA00009334"/>
    </source>
</evidence>
<evidence type="ECO:0000256" key="4">
    <source>
        <dbReference type="ARBA" id="ARBA00022517"/>
    </source>
</evidence>
<dbReference type="EC" id="3.6.4.13" evidence="3"/>
<dbReference type="InterPro" id="IPR014014">
    <property type="entry name" value="RNA_helicase_DEAD_Q_motif"/>
</dbReference>
<feature type="domain" description="Helicase C-terminal" evidence="15">
    <location>
        <begin position="454"/>
        <end position="603"/>
    </location>
</feature>
<comment type="caution">
    <text evidence="17">The sequence shown here is derived from an EMBL/GenBank/DDBJ whole genome shotgun (WGS) entry which is preliminary data.</text>
</comment>
<feature type="domain" description="Helicase ATP-binding" evidence="14">
    <location>
        <begin position="231"/>
        <end position="419"/>
    </location>
</feature>
<dbReference type="InterPro" id="IPR001650">
    <property type="entry name" value="Helicase_C-like"/>
</dbReference>
<dbReference type="InterPro" id="IPR044742">
    <property type="entry name" value="DEAD/DEAH_RhlB"/>
</dbReference>
<keyword evidence="4" id="KW-0690">Ribosome biogenesis</keyword>
<dbReference type="GO" id="GO:0003724">
    <property type="term" value="F:RNA helicase activity"/>
    <property type="evidence" value="ECO:0007669"/>
    <property type="project" value="UniProtKB-EC"/>
</dbReference>
<dbReference type="InterPro" id="IPR000629">
    <property type="entry name" value="RNA-helicase_DEAD-box_CS"/>
</dbReference>
<evidence type="ECO:0000256" key="7">
    <source>
        <dbReference type="ARBA" id="ARBA00022801"/>
    </source>
</evidence>
<gene>
    <name evidence="17" type="ORF">FOL47_009892</name>
</gene>
<dbReference type="Pfam" id="PF00271">
    <property type="entry name" value="Helicase_C"/>
    <property type="match status" value="1"/>
</dbReference>
<proteinExistence type="inferred from homology"/>
<evidence type="ECO:0000259" key="14">
    <source>
        <dbReference type="PROSITE" id="PS51192"/>
    </source>
</evidence>
<feature type="compositionally biased region" description="Basic and acidic residues" evidence="13">
    <location>
        <begin position="26"/>
        <end position="38"/>
    </location>
</feature>
<dbReference type="PANTHER" id="PTHR47958">
    <property type="entry name" value="ATP-DEPENDENT RNA HELICASE DBP3"/>
    <property type="match status" value="1"/>
</dbReference>
<sequence length="969" mass="105846">MFFKAKASSNRSAAKKNIFDQIDEEQDKKNKAESKKDTTIGGGGEGGVAAGGQGKGEVDPLDAFMAGIETEIANEKTVTKNYRNEGEIMGNDDEETAIEAFERRKKEAGMSLGGSSTGVTEEDNDDDSEMTPEDEILDRRKKAMEVLPPMDHEGKEYPTVHRWPYKADPEVSGMSDVEVRKFNKEKCISATGQSVPRAVSTFEQCCPPLAVAEALKHAKFEKPTPIQCAAIPSVLAGRDVMAIADTGSGKTLAYLMPVVMHIMYHKEQADTSSRSVVTKEHPASPFALILCPTRELAVQIEKTIYKLGRHIGITSTTLAGGLSKYEQFKDLRKGNCDIVVANPGRCIDIVKEHGMSLTGDTAWVVLDEADRMLNMGFEKQVRCLVQRVRPDRQTMLFSATMPPKIERLARDIMRNPVRLFVGASATTGGAAHAVAQEVVVLDEKDDKFNWLSENLPRILDEAQEEDGQVLIFVNQKSAASELAVAIKEFMSIPCEALHGDSDQNERMKIMSDFRSRKTKVLVATDVASRGLDIPTVKEVICYDMSGNLTTHTHRLGRTGRAGHSGHATTLLVKRENSAKMAAELVEYMEKSQQEVPSQLMDYALEFPPFAAARELGHKTAKGFKRATLGGGPQQRHGLGYSEGKPATASSARFGQKFVSSHSQEDTTKKAVVIGGDVDLNECADDDIYAPGVKRAFGDRNVAAKTLPDFNEALKLAEAGKWQPARVLIQRCHDVFSPARMEAETALCDMLAGIAQWHEGFLDAAAQSFSAANSVSLLGEGFTQLALRGAVASKAEAALKDGVPVATAVLKDHWFDAPLVQQCKEAHGKLVEKDDTALKLCETIPNEEIKKTYVARALVTKGINFEVEGNAVMAEAMFKAAVEEVSSSSASTGKFIRMRDISEFGAVVSYSDLLKMWEKREGEGERAWKGYVDRIGEDRANKLDSLYPGALDLFIPPPPSVPELLESTEI</sequence>
<feature type="region of interest" description="Disordered" evidence="13">
    <location>
        <begin position="625"/>
        <end position="645"/>
    </location>
</feature>
<feature type="region of interest" description="Disordered" evidence="13">
    <location>
        <begin position="106"/>
        <end position="133"/>
    </location>
</feature>
<evidence type="ECO:0000256" key="10">
    <source>
        <dbReference type="ARBA" id="ARBA00023242"/>
    </source>
</evidence>
<dbReference type="Gene3D" id="3.40.50.300">
    <property type="entry name" value="P-loop containing nucleotide triphosphate hydrolases"/>
    <property type="match status" value="2"/>
</dbReference>
<evidence type="ECO:0000256" key="3">
    <source>
        <dbReference type="ARBA" id="ARBA00012552"/>
    </source>
</evidence>
<accession>A0A7J6MR44</accession>
<dbReference type="AlphaFoldDB" id="A0A7J6MR44"/>
<evidence type="ECO:0000256" key="11">
    <source>
        <dbReference type="ARBA" id="ARBA00037449"/>
    </source>
</evidence>
<protein>
    <recommendedName>
        <fullName evidence="3">RNA helicase</fullName>
        <ecNumber evidence="3">3.6.4.13</ecNumber>
    </recommendedName>
</protein>
<dbReference type="GO" id="GO:0003676">
    <property type="term" value="F:nucleic acid binding"/>
    <property type="evidence" value="ECO:0007669"/>
    <property type="project" value="InterPro"/>
</dbReference>
<evidence type="ECO:0000256" key="6">
    <source>
        <dbReference type="ARBA" id="ARBA00022741"/>
    </source>
</evidence>